<feature type="transmembrane region" description="Helical" evidence="12">
    <location>
        <begin position="102"/>
        <end position="125"/>
    </location>
</feature>
<feature type="transmembrane region" description="Helical" evidence="12">
    <location>
        <begin position="68"/>
        <end position="90"/>
    </location>
</feature>
<evidence type="ECO:0000256" key="2">
    <source>
        <dbReference type="ARBA" id="ARBA00009819"/>
    </source>
</evidence>
<comment type="subcellular location">
    <subcellularLocation>
        <location evidence="1">Cell membrane</location>
        <topology evidence="1">Multi-pass membrane protein</topology>
    </subcellularLocation>
</comment>
<evidence type="ECO:0000256" key="6">
    <source>
        <dbReference type="ARBA" id="ARBA00022692"/>
    </source>
</evidence>
<dbReference type="EMBL" id="CP056041">
    <property type="protein sequence ID" value="QKZ21764.1"/>
    <property type="molecule type" value="Genomic_DNA"/>
</dbReference>
<keyword evidence="6 12" id="KW-0812">Transmembrane</keyword>
<feature type="transmembrane region" description="Helical" evidence="12">
    <location>
        <begin position="137"/>
        <end position="157"/>
    </location>
</feature>
<keyword evidence="9 12" id="KW-1133">Transmembrane helix</keyword>
<evidence type="ECO:0000256" key="4">
    <source>
        <dbReference type="ARBA" id="ARBA00022475"/>
    </source>
</evidence>
<dbReference type="Proteomes" id="UP000509418">
    <property type="component" value="Chromosome"/>
</dbReference>
<keyword evidence="3 12" id="KW-0813">Transport</keyword>
<keyword evidence="5 12" id="KW-0349">Heme</keyword>
<dbReference type="PANTHER" id="PTHR30365">
    <property type="entry name" value="CYTOCHROME D UBIQUINOL OXIDASE"/>
    <property type="match status" value="1"/>
</dbReference>
<evidence type="ECO:0000256" key="7">
    <source>
        <dbReference type="ARBA" id="ARBA00022723"/>
    </source>
</evidence>
<dbReference type="AlphaFoldDB" id="A0A7H8TEF5"/>
<organism evidence="14 15">
    <name type="scientific">Streptomyces chartreusis</name>
    <dbReference type="NCBI Taxonomy" id="1969"/>
    <lineage>
        <taxon>Bacteria</taxon>
        <taxon>Bacillati</taxon>
        <taxon>Actinomycetota</taxon>
        <taxon>Actinomycetes</taxon>
        <taxon>Kitasatosporales</taxon>
        <taxon>Streptomycetaceae</taxon>
        <taxon>Streptomyces</taxon>
    </lineage>
</organism>
<protein>
    <submittedName>
        <fullName evidence="14">Cytochrome ubiquinol oxidase subunit I</fullName>
    </submittedName>
</protein>
<evidence type="ECO:0000256" key="10">
    <source>
        <dbReference type="ARBA" id="ARBA00023004"/>
    </source>
</evidence>
<dbReference type="PIRSF" id="PIRSF006446">
    <property type="entry name" value="Cyt_quinol_oxidase_1"/>
    <property type="match status" value="1"/>
</dbReference>
<keyword evidence="11 12" id="KW-0472">Membrane</keyword>
<proteinExistence type="inferred from homology"/>
<feature type="transmembrane region" description="Helical" evidence="12">
    <location>
        <begin position="28"/>
        <end position="47"/>
    </location>
</feature>
<accession>A0A7H8TEF5</accession>
<evidence type="ECO:0000256" key="12">
    <source>
        <dbReference type="PIRNR" id="PIRNR006446"/>
    </source>
</evidence>
<dbReference type="GO" id="GO:0016682">
    <property type="term" value="F:oxidoreductase activity, acting on diphenols and related substances as donors, oxygen as acceptor"/>
    <property type="evidence" value="ECO:0007669"/>
    <property type="project" value="TreeGrafter"/>
</dbReference>
<reference evidence="14 15" key="1">
    <citation type="submission" date="2020-06" db="EMBL/GenBank/DDBJ databases">
        <title>Genome mining for natural products.</title>
        <authorList>
            <person name="Zhang B."/>
            <person name="Shi J."/>
            <person name="Ge H."/>
        </authorList>
    </citation>
    <scope>NUCLEOTIDE SEQUENCE [LARGE SCALE GENOMIC DNA]</scope>
    <source>
        <strain evidence="14 15">NA02069</strain>
    </source>
</reference>
<evidence type="ECO:0000256" key="8">
    <source>
        <dbReference type="ARBA" id="ARBA00022982"/>
    </source>
</evidence>
<feature type="transmembrane region" description="Helical" evidence="12">
    <location>
        <begin position="193"/>
        <end position="215"/>
    </location>
</feature>
<evidence type="ECO:0000256" key="3">
    <source>
        <dbReference type="ARBA" id="ARBA00022448"/>
    </source>
</evidence>
<evidence type="ECO:0000313" key="15">
    <source>
        <dbReference type="Proteomes" id="UP000509418"/>
    </source>
</evidence>
<dbReference type="RefSeq" id="WP_176577243.1">
    <property type="nucleotide sequence ID" value="NZ_CBDRGH010000002.1"/>
</dbReference>
<sequence length="499" mass="54807">MIGTVSLLAASTPPQLLPARELMAFTLASHILLVPFGVALPFITLVMHYRGLRRDDPVALKLARRWSAVMAIQFAVGVVTGTVLSFELGLLWPGMMGRWGDVFGLGFGVEAWAFFLEAILIAIYLYGWRRLKPWTHFWLAVPLPLTALLGAFGIIAANSWMNTPQGFELDANGDPVQVDVRQAIFTPIFGAEYWHFVVAMFLTAGYLVAGVYATGWLRGRRDRYHRLGFTVPFTVAAILTPIQFMLGDSAARAVFHKQPIKFAAMEIVWETDTHVPEYLFGRLNSDGSISGGIRIPQLDSILAGFKPSTEVTGLTSVPASDRPNAVQATIVHWAFDIMATIGSLLILLALWYAWCWWRRRDLPRSRWFFRCAAIAGAACLVTVECGWITTEVGRQPWIVYNHMRVSEAVTDTRAGSLWTMLGIVMAVYVCVFGAFLAVLLKMRTRWRIADEADPAARTGPHPETDTPYGPRGEPEPAGARTAPGDGSGSGSGDSKGGSS</sequence>
<evidence type="ECO:0000256" key="5">
    <source>
        <dbReference type="ARBA" id="ARBA00022617"/>
    </source>
</evidence>
<evidence type="ECO:0000313" key="14">
    <source>
        <dbReference type="EMBL" id="QKZ21764.1"/>
    </source>
</evidence>
<keyword evidence="7 12" id="KW-0479">Metal-binding</keyword>
<feature type="region of interest" description="Disordered" evidence="13">
    <location>
        <begin position="452"/>
        <end position="499"/>
    </location>
</feature>
<name>A0A7H8TEF5_STRCX</name>
<feature type="transmembrane region" description="Helical" evidence="12">
    <location>
        <begin position="330"/>
        <end position="355"/>
    </location>
</feature>
<dbReference type="GO" id="GO:0046872">
    <property type="term" value="F:metal ion binding"/>
    <property type="evidence" value="ECO:0007669"/>
    <property type="project" value="UniProtKB-UniRule"/>
</dbReference>
<feature type="transmembrane region" description="Helical" evidence="12">
    <location>
        <begin position="367"/>
        <end position="389"/>
    </location>
</feature>
<dbReference type="GO" id="GO:0019646">
    <property type="term" value="P:aerobic electron transport chain"/>
    <property type="evidence" value="ECO:0007669"/>
    <property type="project" value="InterPro"/>
</dbReference>
<evidence type="ECO:0000256" key="9">
    <source>
        <dbReference type="ARBA" id="ARBA00022989"/>
    </source>
</evidence>
<dbReference type="GO" id="GO:0005886">
    <property type="term" value="C:plasma membrane"/>
    <property type="evidence" value="ECO:0007669"/>
    <property type="project" value="UniProtKB-SubCell"/>
</dbReference>
<keyword evidence="15" id="KW-1185">Reference proteome</keyword>
<dbReference type="GO" id="GO:0009055">
    <property type="term" value="F:electron transfer activity"/>
    <property type="evidence" value="ECO:0007669"/>
    <property type="project" value="UniProtKB-UniRule"/>
</dbReference>
<dbReference type="Pfam" id="PF01654">
    <property type="entry name" value="Cyt_bd_oxida_I"/>
    <property type="match status" value="1"/>
</dbReference>
<dbReference type="GO" id="GO:0070069">
    <property type="term" value="C:cytochrome complex"/>
    <property type="evidence" value="ECO:0007669"/>
    <property type="project" value="UniProtKB-UniRule"/>
</dbReference>
<dbReference type="GO" id="GO:0020037">
    <property type="term" value="F:heme binding"/>
    <property type="evidence" value="ECO:0007669"/>
    <property type="project" value="TreeGrafter"/>
</dbReference>
<evidence type="ECO:0000256" key="13">
    <source>
        <dbReference type="SAM" id="MobiDB-lite"/>
    </source>
</evidence>
<keyword evidence="8 12" id="KW-0249">Electron transport</keyword>
<feature type="compositionally biased region" description="Gly residues" evidence="13">
    <location>
        <begin position="485"/>
        <end position="499"/>
    </location>
</feature>
<comment type="similarity">
    <text evidence="2 12">Belongs to the cytochrome ubiquinol oxidase subunit 1 family.</text>
</comment>
<keyword evidence="10 12" id="KW-0408">Iron</keyword>
<dbReference type="InterPro" id="IPR002585">
    <property type="entry name" value="Cyt-d_ubiquinol_oxidase_su_1"/>
</dbReference>
<feature type="transmembrane region" description="Helical" evidence="12">
    <location>
        <begin position="227"/>
        <end position="246"/>
    </location>
</feature>
<gene>
    <name evidence="14" type="ORF">HUT05_33145</name>
</gene>
<feature type="transmembrane region" description="Helical" evidence="12">
    <location>
        <begin position="417"/>
        <end position="440"/>
    </location>
</feature>
<evidence type="ECO:0000256" key="11">
    <source>
        <dbReference type="ARBA" id="ARBA00023136"/>
    </source>
</evidence>
<dbReference type="PANTHER" id="PTHR30365:SF14">
    <property type="entry name" value="CYTOCHROME BD MENAQUINOL OXIDASE SUBUNIT I-RELATED"/>
    <property type="match status" value="1"/>
</dbReference>
<keyword evidence="4 12" id="KW-1003">Cell membrane</keyword>
<evidence type="ECO:0000256" key="1">
    <source>
        <dbReference type="ARBA" id="ARBA00004651"/>
    </source>
</evidence>